<dbReference type="PANTHER" id="PTHR33360">
    <property type="entry name" value="TRANSPOSASE FOR INSERTION SEQUENCE ELEMENT IS200"/>
    <property type="match status" value="1"/>
</dbReference>
<dbReference type="AlphaFoldDB" id="A0A4Q7MH77"/>
<comment type="caution">
    <text evidence="2">The sequence shown here is derived from an EMBL/GenBank/DDBJ whole genome shotgun (WGS) entry which is preliminary data.</text>
</comment>
<dbReference type="PANTHER" id="PTHR33360:SF2">
    <property type="entry name" value="TRANSPOSASE FOR INSERTION SEQUENCE ELEMENT IS200"/>
    <property type="match status" value="1"/>
</dbReference>
<dbReference type="InterPro" id="IPR002686">
    <property type="entry name" value="Transposase_17"/>
</dbReference>
<dbReference type="Gene3D" id="3.30.70.1290">
    <property type="entry name" value="Transposase IS200-like"/>
    <property type="match status" value="1"/>
</dbReference>
<dbReference type="Proteomes" id="UP000293874">
    <property type="component" value="Unassembled WGS sequence"/>
</dbReference>
<dbReference type="SMART" id="SM01321">
    <property type="entry name" value="Y1_Tnp"/>
    <property type="match status" value="1"/>
</dbReference>
<dbReference type="OrthoDB" id="9797997at2"/>
<dbReference type="EMBL" id="SGXA01000004">
    <property type="protein sequence ID" value="RZS67027.1"/>
    <property type="molecule type" value="Genomic_DNA"/>
</dbReference>
<dbReference type="InterPro" id="IPR036515">
    <property type="entry name" value="Transposase_17_sf"/>
</dbReference>
<organism evidence="2 3">
    <name type="scientific">Pseudobacter ginsenosidimutans</name>
    <dbReference type="NCBI Taxonomy" id="661488"/>
    <lineage>
        <taxon>Bacteria</taxon>
        <taxon>Pseudomonadati</taxon>
        <taxon>Bacteroidota</taxon>
        <taxon>Chitinophagia</taxon>
        <taxon>Chitinophagales</taxon>
        <taxon>Chitinophagaceae</taxon>
        <taxon>Pseudobacter</taxon>
    </lineage>
</organism>
<dbReference type="GO" id="GO:0004803">
    <property type="term" value="F:transposase activity"/>
    <property type="evidence" value="ECO:0007669"/>
    <property type="project" value="InterPro"/>
</dbReference>
<dbReference type="Pfam" id="PF01797">
    <property type="entry name" value="Y1_Tnp"/>
    <property type="match status" value="1"/>
</dbReference>
<dbReference type="GO" id="GO:0003677">
    <property type="term" value="F:DNA binding"/>
    <property type="evidence" value="ECO:0007669"/>
    <property type="project" value="InterPro"/>
</dbReference>
<accession>A0A4Q7MH77</accession>
<dbReference type="RefSeq" id="WP_130543912.1">
    <property type="nucleotide sequence ID" value="NZ_CP042431.1"/>
</dbReference>
<dbReference type="SUPFAM" id="SSF143422">
    <property type="entry name" value="Transposase IS200-like"/>
    <property type="match status" value="1"/>
</dbReference>
<evidence type="ECO:0000259" key="1">
    <source>
        <dbReference type="SMART" id="SM01321"/>
    </source>
</evidence>
<protein>
    <submittedName>
        <fullName evidence="2">REP element-mobilizing transposase RayT</fullName>
    </submittedName>
</protein>
<evidence type="ECO:0000313" key="3">
    <source>
        <dbReference type="Proteomes" id="UP000293874"/>
    </source>
</evidence>
<reference evidence="2 3" key="1">
    <citation type="submission" date="2019-02" db="EMBL/GenBank/DDBJ databases">
        <title>Genomic Encyclopedia of Type Strains, Phase IV (KMG-IV): sequencing the most valuable type-strain genomes for metagenomic binning, comparative biology and taxonomic classification.</title>
        <authorList>
            <person name="Goeker M."/>
        </authorList>
    </citation>
    <scope>NUCLEOTIDE SEQUENCE [LARGE SCALE GENOMIC DNA]</scope>
    <source>
        <strain evidence="2 3">DSM 18116</strain>
    </source>
</reference>
<sequence length="142" mass="16190">MANQNHKIWLFVHVIVTVHERRPLLKKPIRTVLFAHLQQDASAKGTKVTAVNGVEDHLHLLIQLHPAQNLLQVMKALKTEASGWINNSNLLTEPFEWEENFAAYTVSPSGVKQVADFIGKQEEYHKTKSLESELEVFDKVQL</sequence>
<name>A0A4Q7MH77_9BACT</name>
<evidence type="ECO:0000313" key="2">
    <source>
        <dbReference type="EMBL" id="RZS67027.1"/>
    </source>
</evidence>
<feature type="domain" description="Transposase IS200-like" evidence="1">
    <location>
        <begin position="8"/>
        <end position="121"/>
    </location>
</feature>
<keyword evidence="3" id="KW-1185">Reference proteome</keyword>
<dbReference type="GO" id="GO:0006313">
    <property type="term" value="P:DNA transposition"/>
    <property type="evidence" value="ECO:0007669"/>
    <property type="project" value="InterPro"/>
</dbReference>
<proteinExistence type="predicted"/>
<gene>
    <name evidence="2" type="ORF">EV199_5411</name>
</gene>